<dbReference type="AlphaFoldDB" id="A0AAD7U6G8"/>
<dbReference type="GO" id="GO:0019722">
    <property type="term" value="P:calcium-mediated signaling"/>
    <property type="evidence" value="ECO:0007669"/>
    <property type="project" value="InterPro"/>
</dbReference>
<protein>
    <recommendedName>
        <fullName evidence="2">EF-hand domain-containing protein</fullName>
    </recommendedName>
</protein>
<name>A0AAD7U6G8_9STRA</name>
<dbReference type="GO" id="GO:0019900">
    <property type="term" value="F:kinase binding"/>
    <property type="evidence" value="ECO:0007669"/>
    <property type="project" value="InterPro"/>
</dbReference>
<sequence>MGNDVPRGAANRMAIGAMMCVTDIEKPTVSRLRDAFADLAKRSGNPKMLAKDDYNAALATIDLIDSDRDILDRIFVMFDRTGEDRVNYKEFSVSLVPFITATTAAKLEFAFDTYDLEAIGKLKYNDVRFVLTTLNSIASYFGDPVLRAAQIDDIIDDAADAIDPTKSGVFPIPDLTTFVARHRLAIDFIEGKGTARYADQL</sequence>
<accession>A0AAD7U6G8</accession>
<dbReference type="PANTHER" id="PTHR23056:SF110">
    <property type="entry name" value="CALMODULIN"/>
    <property type="match status" value="1"/>
</dbReference>
<feature type="domain" description="EF-hand" evidence="2">
    <location>
        <begin position="66"/>
        <end position="101"/>
    </location>
</feature>
<keyword evidence="1" id="KW-0677">Repeat</keyword>
<dbReference type="EMBL" id="JAQMWT010000667">
    <property type="protein sequence ID" value="KAJ8598659.1"/>
    <property type="molecule type" value="Genomic_DNA"/>
</dbReference>
<dbReference type="PANTHER" id="PTHR23056">
    <property type="entry name" value="CALCINEURIN B"/>
    <property type="match status" value="1"/>
</dbReference>
<evidence type="ECO:0000313" key="3">
    <source>
        <dbReference type="EMBL" id="KAJ8598659.1"/>
    </source>
</evidence>
<evidence type="ECO:0000259" key="2">
    <source>
        <dbReference type="PROSITE" id="PS50222"/>
    </source>
</evidence>
<proteinExistence type="predicted"/>
<dbReference type="GO" id="GO:0005509">
    <property type="term" value="F:calcium ion binding"/>
    <property type="evidence" value="ECO:0007669"/>
    <property type="project" value="InterPro"/>
</dbReference>
<evidence type="ECO:0000313" key="4">
    <source>
        <dbReference type="Proteomes" id="UP001230188"/>
    </source>
</evidence>
<reference evidence="3" key="1">
    <citation type="submission" date="2023-01" db="EMBL/GenBank/DDBJ databases">
        <title>Metagenome sequencing of chrysophaentin producing Chrysophaeum taylorii.</title>
        <authorList>
            <person name="Davison J."/>
            <person name="Bewley C."/>
        </authorList>
    </citation>
    <scope>NUCLEOTIDE SEQUENCE</scope>
    <source>
        <strain evidence="3">NIES-1699</strain>
    </source>
</reference>
<keyword evidence="4" id="KW-1185">Reference proteome</keyword>
<dbReference type="Gene3D" id="1.10.238.10">
    <property type="entry name" value="EF-hand"/>
    <property type="match status" value="1"/>
</dbReference>
<dbReference type="InterPro" id="IPR045198">
    <property type="entry name" value="CNBL1-10"/>
</dbReference>
<comment type="caution">
    <text evidence="3">The sequence shown here is derived from an EMBL/GenBank/DDBJ whole genome shotgun (WGS) entry which is preliminary data.</text>
</comment>
<organism evidence="3 4">
    <name type="scientific">Chrysophaeum taylorii</name>
    <dbReference type="NCBI Taxonomy" id="2483200"/>
    <lineage>
        <taxon>Eukaryota</taxon>
        <taxon>Sar</taxon>
        <taxon>Stramenopiles</taxon>
        <taxon>Ochrophyta</taxon>
        <taxon>Pelagophyceae</taxon>
        <taxon>Pelagomonadales</taxon>
        <taxon>Pelagomonadaceae</taxon>
        <taxon>Chrysophaeum</taxon>
    </lineage>
</organism>
<dbReference type="InterPro" id="IPR011992">
    <property type="entry name" value="EF-hand-dom_pair"/>
</dbReference>
<evidence type="ECO:0000256" key="1">
    <source>
        <dbReference type="ARBA" id="ARBA00022737"/>
    </source>
</evidence>
<dbReference type="PROSITE" id="PS50222">
    <property type="entry name" value="EF_HAND_2"/>
    <property type="match status" value="1"/>
</dbReference>
<dbReference type="InterPro" id="IPR002048">
    <property type="entry name" value="EF_hand_dom"/>
</dbReference>
<dbReference type="SUPFAM" id="SSF47473">
    <property type="entry name" value="EF-hand"/>
    <property type="match status" value="1"/>
</dbReference>
<gene>
    <name evidence="3" type="ORF">CTAYLR_003061</name>
</gene>
<dbReference type="Proteomes" id="UP001230188">
    <property type="component" value="Unassembled WGS sequence"/>
</dbReference>